<evidence type="ECO:0000256" key="8">
    <source>
        <dbReference type="ARBA" id="ARBA00023002"/>
    </source>
</evidence>
<dbReference type="SUPFAM" id="SSF48264">
    <property type="entry name" value="Cytochrome P450"/>
    <property type="match status" value="1"/>
</dbReference>
<keyword evidence="6 11" id="KW-0479">Metal-binding</keyword>
<keyword evidence="4 11" id="KW-0349">Heme</keyword>
<comment type="subcellular location">
    <subcellularLocation>
        <location evidence="2">Membrane</location>
        <topology evidence="2">Single-pass membrane protein</topology>
    </subcellularLocation>
</comment>
<comment type="caution">
    <text evidence="12">The sequence shown here is derived from an EMBL/GenBank/DDBJ whole genome shotgun (WGS) entry which is preliminary data.</text>
</comment>
<reference evidence="12" key="1">
    <citation type="submission" date="2018-05" db="EMBL/GenBank/DDBJ databases">
        <title>Draft genome of Mucuna pruriens seed.</title>
        <authorList>
            <person name="Nnadi N.E."/>
            <person name="Vos R."/>
            <person name="Hasami M.H."/>
            <person name="Devisetty U.K."/>
            <person name="Aguiy J.C."/>
        </authorList>
    </citation>
    <scope>NUCLEOTIDE SEQUENCE [LARGE SCALE GENOMIC DNA]</scope>
    <source>
        <strain evidence="12">JCA_2017</strain>
    </source>
</reference>
<dbReference type="STRING" id="157652.A0A371E7C0"/>
<accession>A0A371E7C0</accession>
<keyword evidence="8 11" id="KW-0560">Oxidoreductase</keyword>
<evidence type="ECO:0000256" key="4">
    <source>
        <dbReference type="ARBA" id="ARBA00022617"/>
    </source>
</evidence>
<evidence type="ECO:0000256" key="7">
    <source>
        <dbReference type="ARBA" id="ARBA00022989"/>
    </source>
</evidence>
<feature type="non-terminal residue" evidence="12">
    <location>
        <position position="1"/>
    </location>
</feature>
<dbReference type="GO" id="GO:0016132">
    <property type="term" value="P:brassinosteroid biosynthetic process"/>
    <property type="evidence" value="ECO:0007669"/>
    <property type="project" value="TreeGrafter"/>
</dbReference>
<gene>
    <name evidence="12" type="primary">CYP88D6</name>
    <name evidence="12" type="ORF">CR513_59820</name>
</gene>
<proteinExistence type="inferred from homology"/>
<dbReference type="GO" id="GO:0051777">
    <property type="term" value="F:ent-kaurenoic acid monooxygenase activity"/>
    <property type="evidence" value="ECO:0007669"/>
    <property type="project" value="TreeGrafter"/>
</dbReference>
<evidence type="ECO:0000256" key="1">
    <source>
        <dbReference type="ARBA" id="ARBA00001971"/>
    </source>
</evidence>
<dbReference type="Pfam" id="PF00067">
    <property type="entry name" value="p450"/>
    <property type="match status" value="1"/>
</dbReference>
<comment type="cofactor">
    <cofactor evidence="1">
        <name>heme</name>
        <dbReference type="ChEBI" id="CHEBI:30413"/>
    </cofactor>
</comment>
<keyword evidence="5" id="KW-0812">Transmembrane</keyword>
<dbReference type="GO" id="GO:0020037">
    <property type="term" value="F:heme binding"/>
    <property type="evidence" value="ECO:0007669"/>
    <property type="project" value="InterPro"/>
</dbReference>
<evidence type="ECO:0000313" key="13">
    <source>
        <dbReference type="Proteomes" id="UP000257109"/>
    </source>
</evidence>
<evidence type="ECO:0000256" key="3">
    <source>
        <dbReference type="ARBA" id="ARBA00010617"/>
    </source>
</evidence>
<protein>
    <submittedName>
        <fullName evidence="12">Beta-amyrin 11-oxidase</fullName>
    </submittedName>
</protein>
<sequence>VINEMLRCTSLAFSLFREATTDVHINGYMVPKGWRVLAWTRAIHMDPENYSNPQEFNPSRWDDCNTKVGTFLPFGMGSRLCPGKDLSNLELTIFLHYFLLNYKLEQINPESSVPNFSYCYPKGLAKNLSLLHNT</sequence>
<evidence type="ECO:0000313" key="12">
    <source>
        <dbReference type="EMBL" id="RDX61903.1"/>
    </source>
</evidence>
<dbReference type="EMBL" id="QJKJ01015829">
    <property type="protein sequence ID" value="RDX61903.1"/>
    <property type="molecule type" value="Genomic_DNA"/>
</dbReference>
<keyword evidence="7" id="KW-1133">Transmembrane helix</keyword>
<dbReference type="GO" id="GO:0010268">
    <property type="term" value="P:brassinosteroid homeostasis"/>
    <property type="evidence" value="ECO:0007669"/>
    <property type="project" value="TreeGrafter"/>
</dbReference>
<dbReference type="OrthoDB" id="1470350at2759"/>
<dbReference type="InterPro" id="IPR017972">
    <property type="entry name" value="Cyt_P450_CS"/>
</dbReference>
<dbReference type="PROSITE" id="PS00086">
    <property type="entry name" value="CYTOCHROME_P450"/>
    <property type="match status" value="1"/>
</dbReference>
<name>A0A371E7C0_MUCPR</name>
<dbReference type="InterPro" id="IPR036396">
    <property type="entry name" value="Cyt_P450_sf"/>
</dbReference>
<dbReference type="GO" id="GO:0005783">
    <property type="term" value="C:endoplasmic reticulum"/>
    <property type="evidence" value="ECO:0007669"/>
    <property type="project" value="TreeGrafter"/>
</dbReference>
<evidence type="ECO:0000256" key="2">
    <source>
        <dbReference type="ARBA" id="ARBA00004167"/>
    </source>
</evidence>
<keyword evidence="13" id="KW-1185">Reference proteome</keyword>
<keyword evidence="11" id="KW-0503">Monooxygenase</keyword>
<comment type="similarity">
    <text evidence="3 11">Belongs to the cytochrome P450 family.</text>
</comment>
<dbReference type="InterPro" id="IPR001128">
    <property type="entry name" value="Cyt_P450"/>
</dbReference>
<dbReference type="PRINTS" id="PR00359">
    <property type="entry name" value="BP450"/>
</dbReference>
<dbReference type="Proteomes" id="UP000257109">
    <property type="component" value="Unassembled WGS sequence"/>
</dbReference>
<dbReference type="Gene3D" id="1.10.630.10">
    <property type="entry name" value="Cytochrome P450"/>
    <property type="match status" value="1"/>
</dbReference>
<organism evidence="12 13">
    <name type="scientific">Mucuna pruriens</name>
    <name type="common">Velvet bean</name>
    <name type="synonym">Dolichos pruriens</name>
    <dbReference type="NCBI Taxonomy" id="157652"/>
    <lineage>
        <taxon>Eukaryota</taxon>
        <taxon>Viridiplantae</taxon>
        <taxon>Streptophyta</taxon>
        <taxon>Embryophyta</taxon>
        <taxon>Tracheophyta</taxon>
        <taxon>Spermatophyta</taxon>
        <taxon>Magnoliopsida</taxon>
        <taxon>eudicotyledons</taxon>
        <taxon>Gunneridae</taxon>
        <taxon>Pentapetalae</taxon>
        <taxon>rosids</taxon>
        <taxon>fabids</taxon>
        <taxon>Fabales</taxon>
        <taxon>Fabaceae</taxon>
        <taxon>Papilionoideae</taxon>
        <taxon>50 kb inversion clade</taxon>
        <taxon>NPAAA clade</taxon>
        <taxon>indigoferoid/millettioid clade</taxon>
        <taxon>Phaseoleae</taxon>
        <taxon>Mucuna</taxon>
    </lineage>
</organism>
<evidence type="ECO:0000256" key="5">
    <source>
        <dbReference type="ARBA" id="ARBA00022692"/>
    </source>
</evidence>
<dbReference type="PANTHER" id="PTHR24286:SF199">
    <property type="entry name" value="CYTOCHROME P450 88D6"/>
    <property type="match status" value="1"/>
</dbReference>
<dbReference type="InterPro" id="IPR002397">
    <property type="entry name" value="Cyt_P450_B"/>
</dbReference>
<dbReference type="AlphaFoldDB" id="A0A371E7C0"/>
<dbReference type="GO" id="GO:0016125">
    <property type="term" value="P:sterol metabolic process"/>
    <property type="evidence" value="ECO:0007669"/>
    <property type="project" value="TreeGrafter"/>
</dbReference>
<dbReference type="GO" id="GO:0005506">
    <property type="term" value="F:iron ion binding"/>
    <property type="evidence" value="ECO:0007669"/>
    <property type="project" value="InterPro"/>
</dbReference>
<evidence type="ECO:0000256" key="9">
    <source>
        <dbReference type="ARBA" id="ARBA00023004"/>
    </source>
</evidence>
<keyword evidence="9 11" id="KW-0408">Iron</keyword>
<evidence type="ECO:0000256" key="10">
    <source>
        <dbReference type="ARBA" id="ARBA00023136"/>
    </source>
</evidence>
<keyword evidence="10" id="KW-0472">Membrane</keyword>
<dbReference type="PANTHER" id="PTHR24286">
    <property type="entry name" value="CYTOCHROME P450 26"/>
    <property type="match status" value="1"/>
</dbReference>
<dbReference type="GO" id="GO:0016020">
    <property type="term" value="C:membrane"/>
    <property type="evidence" value="ECO:0007669"/>
    <property type="project" value="UniProtKB-SubCell"/>
</dbReference>
<evidence type="ECO:0000256" key="11">
    <source>
        <dbReference type="RuleBase" id="RU000461"/>
    </source>
</evidence>
<evidence type="ECO:0000256" key="6">
    <source>
        <dbReference type="ARBA" id="ARBA00022723"/>
    </source>
</evidence>